<dbReference type="Gene3D" id="4.10.1110.10">
    <property type="entry name" value="AN1-like Zinc finger"/>
    <property type="match status" value="1"/>
</dbReference>
<gene>
    <name evidence="7" type="ORF">CDL15_Pgr011959</name>
    <name evidence="8" type="ORF">CRG98_001004</name>
</gene>
<accession>A0A218WD89</accession>
<comment type="function">
    <text evidence="1">May be involved in environmental stress response.</text>
</comment>
<dbReference type="PANTHER" id="PTHR10634:SF124">
    <property type="entry name" value="ZINC FINGER A20 AND AN1 DOMAIN-CONTAINING STRESS-ASSOCIATED PROTEIN 8-RELATED"/>
    <property type="match status" value="1"/>
</dbReference>
<proteinExistence type="predicted"/>
<dbReference type="InterPro" id="IPR000058">
    <property type="entry name" value="Znf_AN1"/>
</dbReference>
<reference evidence="9" key="1">
    <citation type="journal article" date="2017" name="Plant J.">
        <title>The pomegranate (Punica granatum L.) genome and the genomics of punicalagin biosynthesis.</title>
        <authorList>
            <person name="Qin G."/>
            <person name="Xu C."/>
            <person name="Ming R."/>
            <person name="Tang H."/>
            <person name="Guyot R."/>
            <person name="Kramer E.M."/>
            <person name="Hu Y."/>
            <person name="Yi X."/>
            <person name="Qi Y."/>
            <person name="Xu X."/>
            <person name="Gao Z."/>
            <person name="Pan H."/>
            <person name="Jian J."/>
            <person name="Tian Y."/>
            <person name="Yue Z."/>
            <person name="Xu Y."/>
        </authorList>
    </citation>
    <scope>NUCLEOTIDE SEQUENCE [LARGE SCALE GENOMIC DNA]</scope>
    <source>
        <strain evidence="9">cv. Dabenzi</strain>
    </source>
</reference>
<dbReference type="InterPro" id="IPR035896">
    <property type="entry name" value="AN1-like_Znf"/>
</dbReference>
<dbReference type="Pfam" id="PF01428">
    <property type="entry name" value="zf-AN1"/>
    <property type="match status" value="1"/>
</dbReference>
<reference evidence="7" key="2">
    <citation type="submission" date="2017-06" db="EMBL/GenBank/DDBJ databases">
        <title>The pomegranate genome and the genomics of punicalagin biosynthesis.</title>
        <authorList>
            <person name="Xu C."/>
        </authorList>
    </citation>
    <scope>NUCLEOTIDE SEQUENCE [LARGE SCALE GENOMIC DNA]</scope>
    <source>
        <tissue evidence="7">Fresh leaf</tissue>
    </source>
</reference>
<protein>
    <recommendedName>
        <fullName evidence="6">AN1-type domain-containing protein</fullName>
    </recommendedName>
</protein>
<dbReference type="Proteomes" id="UP000233551">
    <property type="component" value="Unassembled WGS sequence"/>
</dbReference>
<comment type="caution">
    <text evidence="7">The sequence shown here is derived from an EMBL/GenBank/DDBJ whole genome shotgun (WGS) entry which is preliminary data.</text>
</comment>
<keyword evidence="4" id="KW-0862">Zinc</keyword>
<evidence type="ECO:0000313" key="9">
    <source>
        <dbReference type="Proteomes" id="UP000197138"/>
    </source>
</evidence>
<evidence type="ECO:0000256" key="5">
    <source>
        <dbReference type="PROSITE-ProRule" id="PRU00449"/>
    </source>
</evidence>
<dbReference type="GO" id="GO:0008270">
    <property type="term" value="F:zinc ion binding"/>
    <property type="evidence" value="ECO:0007669"/>
    <property type="project" value="UniProtKB-KW"/>
</dbReference>
<dbReference type="SMART" id="SM00154">
    <property type="entry name" value="ZnF_AN1"/>
    <property type="match status" value="1"/>
</dbReference>
<dbReference type="EMBL" id="MTKT01004619">
    <property type="protein sequence ID" value="OWM70483.1"/>
    <property type="molecule type" value="Genomic_DNA"/>
</dbReference>
<name>A0A218WD89_PUNGR</name>
<dbReference type="GeneID" id="116209035"/>
<dbReference type="AlphaFoldDB" id="A0A218WD89"/>
<keyword evidence="2" id="KW-0479">Metal-binding</keyword>
<evidence type="ECO:0000256" key="3">
    <source>
        <dbReference type="ARBA" id="ARBA00022771"/>
    </source>
</evidence>
<dbReference type="STRING" id="22663.A0A218WD89"/>
<sequence length="132" mass="14732">MCSSCYNDFLRGKIAKSSVQISDSSAAVAASDDDLKACPNKLSMMEGTTTPHSLHEDLASECNTQKPIKNKCRTCSKRVGLLGFQCRCGDLFCRMHWYPEEHACKVDFKTSARKTLAKQNPACIADRMQYRV</sequence>
<evidence type="ECO:0000313" key="7">
    <source>
        <dbReference type="EMBL" id="OWM70483.1"/>
    </source>
</evidence>
<dbReference type="Proteomes" id="UP000197138">
    <property type="component" value="Unassembled WGS sequence"/>
</dbReference>
<keyword evidence="10" id="KW-1185">Reference proteome</keyword>
<dbReference type="EMBL" id="PGOL01000038">
    <property type="protein sequence ID" value="PKI78627.1"/>
    <property type="molecule type" value="Genomic_DNA"/>
</dbReference>
<keyword evidence="3 5" id="KW-0863">Zinc-finger</keyword>
<evidence type="ECO:0000313" key="8">
    <source>
        <dbReference type="EMBL" id="PKI78627.1"/>
    </source>
</evidence>
<evidence type="ECO:0000259" key="6">
    <source>
        <dbReference type="PROSITE" id="PS51039"/>
    </source>
</evidence>
<feature type="domain" description="AN1-type" evidence="6">
    <location>
        <begin position="66"/>
        <end position="112"/>
    </location>
</feature>
<dbReference type="OrthoDB" id="1296247at2759"/>
<organism evidence="7 9">
    <name type="scientific">Punica granatum</name>
    <name type="common">Pomegranate</name>
    <dbReference type="NCBI Taxonomy" id="22663"/>
    <lineage>
        <taxon>Eukaryota</taxon>
        <taxon>Viridiplantae</taxon>
        <taxon>Streptophyta</taxon>
        <taxon>Embryophyta</taxon>
        <taxon>Tracheophyta</taxon>
        <taxon>Spermatophyta</taxon>
        <taxon>Magnoliopsida</taxon>
        <taxon>eudicotyledons</taxon>
        <taxon>Gunneridae</taxon>
        <taxon>Pentapetalae</taxon>
        <taxon>rosids</taxon>
        <taxon>malvids</taxon>
        <taxon>Myrtales</taxon>
        <taxon>Lythraceae</taxon>
        <taxon>Punica</taxon>
    </lineage>
</organism>
<dbReference type="PROSITE" id="PS51039">
    <property type="entry name" value="ZF_AN1"/>
    <property type="match status" value="1"/>
</dbReference>
<dbReference type="PANTHER" id="PTHR10634">
    <property type="entry name" value="AN1-TYPE ZINC FINGER PROTEIN"/>
    <property type="match status" value="1"/>
</dbReference>
<evidence type="ECO:0000256" key="2">
    <source>
        <dbReference type="ARBA" id="ARBA00022723"/>
    </source>
</evidence>
<evidence type="ECO:0000256" key="1">
    <source>
        <dbReference type="ARBA" id="ARBA00003732"/>
    </source>
</evidence>
<evidence type="ECO:0000256" key="4">
    <source>
        <dbReference type="ARBA" id="ARBA00022833"/>
    </source>
</evidence>
<evidence type="ECO:0000313" key="10">
    <source>
        <dbReference type="Proteomes" id="UP000233551"/>
    </source>
</evidence>
<reference evidence="8 10" key="3">
    <citation type="submission" date="2017-11" db="EMBL/GenBank/DDBJ databases">
        <title>De-novo sequencing of pomegranate (Punica granatum L.) genome.</title>
        <authorList>
            <person name="Akparov Z."/>
            <person name="Amiraslanov A."/>
            <person name="Hajiyeva S."/>
            <person name="Abbasov M."/>
            <person name="Kaur K."/>
            <person name="Hamwieh A."/>
            <person name="Solovyev V."/>
            <person name="Salamov A."/>
            <person name="Braich B."/>
            <person name="Kosarev P."/>
            <person name="Mahmoud A."/>
            <person name="Hajiyev E."/>
            <person name="Babayeva S."/>
            <person name="Izzatullayeva V."/>
            <person name="Mammadov A."/>
            <person name="Mammadov A."/>
            <person name="Sharifova S."/>
            <person name="Ojaghi J."/>
            <person name="Eynullazada K."/>
            <person name="Bayramov B."/>
            <person name="Abdulazimova A."/>
            <person name="Shahmuradov I."/>
        </authorList>
    </citation>
    <scope>NUCLEOTIDE SEQUENCE [LARGE SCALE GENOMIC DNA]</scope>
    <source>
        <strain evidence="8">AG2017</strain>
        <strain evidence="10">cv. AG2017</strain>
        <tissue evidence="8">Leaf</tissue>
    </source>
</reference>
<dbReference type="SUPFAM" id="SSF118310">
    <property type="entry name" value="AN1-like Zinc finger"/>
    <property type="match status" value="1"/>
</dbReference>
<dbReference type="InterPro" id="IPR050652">
    <property type="entry name" value="AN1_A20_ZnFinger"/>
</dbReference>